<dbReference type="Proteomes" id="UP000585681">
    <property type="component" value="Unassembled WGS sequence"/>
</dbReference>
<keyword evidence="1" id="KW-1133">Transmembrane helix</keyword>
<feature type="transmembrane region" description="Helical" evidence="1">
    <location>
        <begin position="127"/>
        <end position="144"/>
    </location>
</feature>
<protein>
    <recommendedName>
        <fullName evidence="4">DUF2029 domain-containing protein</fullName>
    </recommendedName>
</protein>
<feature type="transmembrane region" description="Helical" evidence="1">
    <location>
        <begin position="387"/>
        <end position="408"/>
    </location>
</feature>
<feature type="transmembrane region" description="Helical" evidence="1">
    <location>
        <begin position="92"/>
        <end position="115"/>
    </location>
</feature>
<reference evidence="2" key="1">
    <citation type="submission" date="2020-08" db="EMBL/GenBank/DDBJ databases">
        <title>Genomic Encyclopedia of Type Strains, Phase IV (KMG-IV): sequencing the most valuable type-strain genomes for metagenomic binning, comparative biology and taxonomic classification.</title>
        <authorList>
            <person name="Goeker M."/>
        </authorList>
    </citation>
    <scope>NUCLEOTIDE SEQUENCE [LARGE SCALE GENOMIC DNA]</scope>
    <source>
        <strain evidence="2">DSM 105040</strain>
    </source>
</reference>
<feature type="transmembrane region" description="Helical" evidence="1">
    <location>
        <begin position="317"/>
        <end position="341"/>
    </location>
</feature>
<evidence type="ECO:0000313" key="3">
    <source>
        <dbReference type="Proteomes" id="UP000585681"/>
    </source>
</evidence>
<organism evidence="2 3">
    <name type="scientific">Actibacterium naphthalenivorans</name>
    <dbReference type="NCBI Taxonomy" id="1614693"/>
    <lineage>
        <taxon>Bacteria</taxon>
        <taxon>Pseudomonadati</taxon>
        <taxon>Pseudomonadota</taxon>
        <taxon>Alphaproteobacteria</taxon>
        <taxon>Rhodobacterales</taxon>
        <taxon>Roseobacteraceae</taxon>
        <taxon>Actibacterium</taxon>
    </lineage>
</organism>
<gene>
    <name evidence="2" type="ORF">GGR17_000448</name>
</gene>
<proteinExistence type="predicted"/>
<keyword evidence="3" id="KW-1185">Reference proteome</keyword>
<name>A0A840CEL5_9RHOB</name>
<sequence>MSVTLFRSAGIAALILIAALIAWGIMTPWGLGLDFANFYDAGRKAQAGKFADLYDPFAQIAGEKPLGNMTFFSAPLTSYLYSPMAALPPRTALLWFKLAGTLAQGAGLVLLYLHCRPLAGDTPRDRAVFFALFTIAALLFQPFWTIYRVGGQTTPFVFLLLVLGHIAFTRGALVWTALAFSAVVVIKPAFAPAAILLFVLSSNRFRLTALAAGLGLGALSLQMFGLPLHQEFLARVLAEGGSLMAPWMNSSPFSWIEPIFVRPEAYQTEASLPATAGLILTALRLLTSAALLWALARQIRSTLPPAAERHAVYATGLALVVVLSPVIWSHYLTMLFIPLAVLMALRSHLPGGAVALLSLAVLLAPAQNLMVIRKLHAFLGFDTRAEILAVALLKSLPALLIVMVMIVWHRSLVWALKDAAWDRLLSPAPQKRPISA</sequence>
<comment type="caution">
    <text evidence="2">The sequence shown here is derived from an EMBL/GenBank/DDBJ whole genome shotgun (WGS) entry which is preliminary data.</text>
</comment>
<feature type="transmembrane region" description="Helical" evidence="1">
    <location>
        <begin position="207"/>
        <end position="226"/>
    </location>
</feature>
<dbReference type="RefSeq" id="WP_054538261.1">
    <property type="nucleotide sequence ID" value="NZ_JACIEQ010000001.1"/>
</dbReference>
<evidence type="ECO:0000256" key="1">
    <source>
        <dbReference type="SAM" id="Phobius"/>
    </source>
</evidence>
<dbReference type="AlphaFoldDB" id="A0A840CEL5"/>
<dbReference type="EMBL" id="JACIEQ010000001">
    <property type="protein sequence ID" value="MBB4020657.1"/>
    <property type="molecule type" value="Genomic_DNA"/>
</dbReference>
<accession>A0A840CEL5</accession>
<evidence type="ECO:0000313" key="2">
    <source>
        <dbReference type="EMBL" id="MBB4020657.1"/>
    </source>
</evidence>
<keyword evidence="1" id="KW-0812">Transmembrane</keyword>
<evidence type="ECO:0008006" key="4">
    <source>
        <dbReference type="Google" id="ProtNLM"/>
    </source>
</evidence>
<keyword evidence="1" id="KW-0472">Membrane</keyword>
<feature type="transmembrane region" description="Helical" evidence="1">
    <location>
        <begin position="276"/>
        <end position="296"/>
    </location>
</feature>
<feature type="transmembrane region" description="Helical" evidence="1">
    <location>
        <begin position="347"/>
        <end position="366"/>
    </location>
</feature>